<gene>
    <name evidence="2" type="ORF">Focb16_v005681</name>
</gene>
<feature type="compositionally biased region" description="Basic and acidic residues" evidence="1">
    <location>
        <begin position="102"/>
        <end position="111"/>
    </location>
</feature>
<comment type="caution">
    <text evidence="2">The sequence shown here is derived from an EMBL/GenBank/DDBJ whole genome shotgun (WGS) entry which is preliminary data.</text>
</comment>
<feature type="compositionally biased region" description="Basic residues" evidence="1">
    <location>
        <begin position="193"/>
        <end position="205"/>
    </location>
</feature>
<protein>
    <submittedName>
        <fullName evidence="2">Uncharacterized protein</fullName>
    </submittedName>
</protein>
<evidence type="ECO:0000256" key="1">
    <source>
        <dbReference type="SAM" id="MobiDB-lite"/>
    </source>
</evidence>
<feature type="region of interest" description="Disordered" evidence="1">
    <location>
        <begin position="186"/>
        <end position="205"/>
    </location>
</feature>
<feature type="region of interest" description="Disordered" evidence="1">
    <location>
        <begin position="91"/>
        <end position="117"/>
    </location>
</feature>
<sequence length="205" mass="21685">MELAEPVFYSTIRLQKAPTPCGCLVTLLRDALLLALARRRRAVSVLPAPPGLVSDQGSCWTGPRAGALRTRRSYKRPGVIFGAAGLMASKEDAPPAQGRRPGRGDPRHVARPDLAGPAAGTRGVLLPGLSYASTAPVHAYCRRLLGVTRGLLPRACGPRAPVCLTKAALAVDRGVGSLALRLARAGNAGQKVASRRRRPSRRRLP</sequence>
<dbReference type="AlphaFoldDB" id="A0A559LLM5"/>
<dbReference type="Proteomes" id="UP000320707">
    <property type="component" value="Unassembled WGS sequence"/>
</dbReference>
<reference evidence="2 3" key="1">
    <citation type="journal article" date="2019" name="Microbiol. Resour. Announc.">
        <title>High-quality draft genome sequence of Fusarium oxysporum f. sp. cubense strain 160527, a causal agent of Panama disease.</title>
        <authorList>
            <person name="Asai S."/>
            <person name="Ayukawa Y."/>
            <person name="Gan P."/>
            <person name="Masuda S."/>
            <person name="Komatsu K."/>
            <person name="Shirasu K."/>
            <person name="Arie T."/>
        </authorList>
    </citation>
    <scope>NUCLEOTIDE SEQUENCE [LARGE SCALE GENOMIC DNA]</scope>
    <source>
        <strain evidence="2 3">160527</strain>
    </source>
</reference>
<name>A0A559LLM5_FUSOC</name>
<proteinExistence type="predicted"/>
<dbReference type="EMBL" id="SRMI01000003">
    <property type="protein sequence ID" value="TVY75186.1"/>
    <property type="molecule type" value="Genomic_DNA"/>
</dbReference>
<organism evidence="2 3">
    <name type="scientific">Fusarium oxysporum f. sp. cubense</name>
    <dbReference type="NCBI Taxonomy" id="61366"/>
    <lineage>
        <taxon>Eukaryota</taxon>
        <taxon>Fungi</taxon>
        <taxon>Dikarya</taxon>
        <taxon>Ascomycota</taxon>
        <taxon>Pezizomycotina</taxon>
        <taxon>Sordariomycetes</taxon>
        <taxon>Hypocreomycetidae</taxon>
        <taxon>Hypocreales</taxon>
        <taxon>Nectriaceae</taxon>
        <taxon>Fusarium</taxon>
        <taxon>Fusarium oxysporum species complex</taxon>
    </lineage>
</organism>
<evidence type="ECO:0000313" key="3">
    <source>
        <dbReference type="Proteomes" id="UP000320707"/>
    </source>
</evidence>
<accession>A0A559LLM5</accession>
<evidence type="ECO:0000313" key="2">
    <source>
        <dbReference type="EMBL" id="TVY75186.1"/>
    </source>
</evidence>